<keyword evidence="7" id="KW-0406">Ion transport</keyword>
<feature type="transmembrane region" description="Helical" evidence="10">
    <location>
        <begin position="412"/>
        <end position="436"/>
    </location>
</feature>
<dbReference type="CDD" id="cd13131">
    <property type="entry name" value="MATE_NorM_like"/>
    <property type="match status" value="1"/>
</dbReference>
<feature type="transmembrane region" description="Helical" evidence="10">
    <location>
        <begin position="132"/>
        <end position="149"/>
    </location>
</feature>
<feature type="transmembrane region" description="Helical" evidence="10">
    <location>
        <begin position="161"/>
        <end position="180"/>
    </location>
</feature>
<dbReference type="PANTHER" id="PTHR43298:SF2">
    <property type="entry name" value="FMN_FAD EXPORTER YEEO-RELATED"/>
    <property type="match status" value="1"/>
</dbReference>
<organism evidence="11 12">
    <name type="scientific">Marinifilum flexuosum</name>
    <dbReference type="NCBI Taxonomy" id="1117708"/>
    <lineage>
        <taxon>Bacteria</taxon>
        <taxon>Pseudomonadati</taxon>
        <taxon>Bacteroidota</taxon>
        <taxon>Bacteroidia</taxon>
        <taxon>Marinilabiliales</taxon>
        <taxon>Marinifilaceae</taxon>
    </lineage>
</organism>
<dbReference type="InterPro" id="IPR002528">
    <property type="entry name" value="MATE_fam"/>
</dbReference>
<dbReference type="GO" id="GO:0006811">
    <property type="term" value="P:monoatomic ion transport"/>
    <property type="evidence" value="ECO:0007669"/>
    <property type="project" value="UniProtKB-KW"/>
</dbReference>
<keyword evidence="12" id="KW-1185">Reference proteome</keyword>
<dbReference type="AlphaFoldDB" id="A0A419XAC9"/>
<proteinExistence type="predicted"/>
<dbReference type="GO" id="GO:0005886">
    <property type="term" value="C:plasma membrane"/>
    <property type="evidence" value="ECO:0007669"/>
    <property type="project" value="UniProtKB-SubCell"/>
</dbReference>
<evidence type="ECO:0000256" key="2">
    <source>
        <dbReference type="ARBA" id="ARBA00022448"/>
    </source>
</evidence>
<feature type="transmembrane region" description="Helical" evidence="10">
    <location>
        <begin position="353"/>
        <end position="376"/>
    </location>
</feature>
<keyword evidence="6 10" id="KW-1133">Transmembrane helix</keyword>
<comment type="caution">
    <text evidence="11">The sequence shown here is derived from an EMBL/GenBank/DDBJ whole genome shotgun (WGS) entry which is preliminary data.</text>
</comment>
<dbReference type="Proteomes" id="UP000284531">
    <property type="component" value="Unassembled WGS sequence"/>
</dbReference>
<keyword evidence="8 10" id="KW-0472">Membrane</keyword>
<evidence type="ECO:0000256" key="8">
    <source>
        <dbReference type="ARBA" id="ARBA00023136"/>
    </source>
</evidence>
<dbReference type="OrthoDB" id="9780160at2"/>
<dbReference type="GO" id="GO:0042910">
    <property type="term" value="F:xenobiotic transmembrane transporter activity"/>
    <property type="evidence" value="ECO:0007669"/>
    <property type="project" value="InterPro"/>
</dbReference>
<evidence type="ECO:0000256" key="6">
    <source>
        <dbReference type="ARBA" id="ARBA00022989"/>
    </source>
</evidence>
<dbReference type="EMBL" id="RAPQ01000008">
    <property type="protein sequence ID" value="RKE04519.1"/>
    <property type="molecule type" value="Genomic_DNA"/>
</dbReference>
<evidence type="ECO:0000256" key="3">
    <source>
        <dbReference type="ARBA" id="ARBA00022449"/>
    </source>
</evidence>
<keyword evidence="3" id="KW-0050">Antiport</keyword>
<protein>
    <recommendedName>
        <fullName evidence="9">Multidrug-efflux transporter</fullName>
    </recommendedName>
</protein>
<dbReference type="InterPro" id="IPR048279">
    <property type="entry name" value="MdtK-like"/>
</dbReference>
<reference evidence="11 12" key="1">
    <citation type="submission" date="2018-09" db="EMBL/GenBank/DDBJ databases">
        <title>Genomic Encyclopedia of Archaeal and Bacterial Type Strains, Phase II (KMG-II): from individual species to whole genera.</title>
        <authorList>
            <person name="Goeker M."/>
        </authorList>
    </citation>
    <scope>NUCLEOTIDE SEQUENCE [LARGE SCALE GENOMIC DNA]</scope>
    <source>
        <strain evidence="11 12">DSM 21950</strain>
    </source>
</reference>
<dbReference type="NCBIfam" id="TIGR00797">
    <property type="entry name" value="matE"/>
    <property type="match status" value="1"/>
</dbReference>
<feature type="transmembrane region" description="Helical" evidence="10">
    <location>
        <begin position="274"/>
        <end position="299"/>
    </location>
</feature>
<evidence type="ECO:0000313" key="11">
    <source>
        <dbReference type="EMBL" id="RKE04519.1"/>
    </source>
</evidence>
<gene>
    <name evidence="11" type="ORF">BXY64_1545</name>
</gene>
<feature type="transmembrane region" description="Helical" evidence="10">
    <location>
        <begin position="192"/>
        <end position="214"/>
    </location>
</feature>
<dbReference type="Pfam" id="PF01554">
    <property type="entry name" value="MatE"/>
    <property type="match status" value="2"/>
</dbReference>
<feature type="transmembrane region" description="Helical" evidence="10">
    <location>
        <begin position="251"/>
        <end position="268"/>
    </location>
</feature>
<evidence type="ECO:0000256" key="7">
    <source>
        <dbReference type="ARBA" id="ARBA00023065"/>
    </source>
</evidence>
<evidence type="ECO:0000256" key="9">
    <source>
        <dbReference type="ARBA" id="ARBA00031636"/>
    </source>
</evidence>
<dbReference type="GO" id="GO:0015297">
    <property type="term" value="F:antiporter activity"/>
    <property type="evidence" value="ECO:0007669"/>
    <property type="project" value="UniProtKB-KW"/>
</dbReference>
<accession>A0A419XAC9</accession>
<feature type="transmembrane region" description="Helical" evidence="10">
    <location>
        <begin position="56"/>
        <end position="75"/>
    </location>
</feature>
<keyword evidence="2" id="KW-0813">Transport</keyword>
<feature type="transmembrane region" description="Helical" evidence="10">
    <location>
        <begin position="96"/>
        <end position="116"/>
    </location>
</feature>
<name>A0A419XAC9_9BACT</name>
<feature type="transmembrane region" description="Helical" evidence="10">
    <location>
        <begin position="320"/>
        <end position="341"/>
    </location>
</feature>
<dbReference type="PANTHER" id="PTHR43298">
    <property type="entry name" value="MULTIDRUG RESISTANCE PROTEIN NORM-RELATED"/>
    <property type="match status" value="1"/>
</dbReference>
<evidence type="ECO:0000256" key="4">
    <source>
        <dbReference type="ARBA" id="ARBA00022475"/>
    </source>
</evidence>
<evidence type="ECO:0000256" key="1">
    <source>
        <dbReference type="ARBA" id="ARBA00004651"/>
    </source>
</evidence>
<evidence type="ECO:0000313" key="12">
    <source>
        <dbReference type="Proteomes" id="UP000284531"/>
    </source>
</evidence>
<dbReference type="InterPro" id="IPR050222">
    <property type="entry name" value="MATE_MdtK"/>
</dbReference>
<evidence type="ECO:0000256" key="5">
    <source>
        <dbReference type="ARBA" id="ARBA00022692"/>
    </source>
</evidence>
<dbReference type="PIRSF" id="PIRSF006603">
    <property type="entry name" value="DinF"/>
    <property type="match status" value="1"/>
</dbReference>
<feature type="transmembrane region" description="Helical" evidence="10">
    <location>
        <begin position="388"/>
        <end position="406"/>
    </location>
</feature>
<sequence length="445" mass="49154">MKFWEQHSTEYKKTLSLSIPVIIAQAGQITVGLIDNVMIGQLGTTPFAAASFTNTLFSLVLIFGMGYSFALTPLIGKNYGEKDYESIGSWIKNGLLANKLMGIVLAVVLLVLYFLIPHMGQPESILQASQDYLAILMISVVPMMIFYGFKQFAEGVGDTKTAMKIMLWANLINIVGNYMFMYGKMGLPELGLIGAGVGTLIARTFMAIAFIILFHRNEKFKFFVKLYQQSIFCRDKCIQIIKLGLPLGGQMVMEASAFGLCAIMMGWVSEIGLAAHQVAITLSTLGFMIYQGLGAGTTIRVSHYKGENNSQGIKKATKTAMNLMFLYCALLMLVFIGARNILPLMFTNNHTVINLAAQMLVVCSIFQLVDGIQIVLAGTLRGFADARIPVIITFVSYFLISLPFSYLSAFVWGFGAVGIWFGFPVGLSISCTLFQLRYKYLLKRF</sequence>
<comment type="subcellular location">
    <subcellularLocation>
        <location evidence="1">Cell membrane</location>
        <topology evidence="1">Multi-pass membrane protein</topology>
    </subcellularLocation>
</comment>
<evidence type="ECO:0000256" key="10">
    <source>
        <dbReference type="SAM" id="Phobius"/>
    </source>
</evidence>
<keyword evidence="4" id="KW-1003">Cell membrane</keyword>
<keyword evidence="5 10" id="KW-0812">Transmembrane</keyword>
<dbReference type="RefSeq" id="WP_120239285.1">
    <property type="nucleotide sequence ID" value="NZ_RAPQ01000008.1"/>
</dbReference>